<dbReference type="EMBL" id="CP007031">
    <property type="protein sequence ID" value="AHF05383.1"/>
    <property type="molecule type" value="Genomic_DNA"/>
</dbReference>
<keyword evidence="2" id="KW-1185">Reference proteome</keyword>
<accession>W0E793</accession>
<dbReference type="KEGG" id="mpur:MARPU_04735"/>
<gene>
    <name evidence="1" type="ORF">MARPU_04735</name>
</gene>
<protein>
    <submittedName>
        <fullName evidence="1">Uncharacterized protein</fullName>
    </submittedName>
</protein>
<dbReference type="AlphaFoldDB" id="W0E793"/>
<organism evidence="1 2">
    <name type="scientific">Marichromatium purpuratum 984</name>
    <dbReference type="NCBI Taxonomy" id="765910"/>
    <lineage>
        <taxon>Bacteria</taxon>
        <taxon>Pseudomonadati</taxon>
        <taxon>Pseudomonadota</taxon>
        <taxon>Gammaproteobacteria</taxon>
        <taxon>Chromatiales</taxon>
        <taxon>Chromatiaceae</taxon>
        <taxon>Marichromatium</taxon>
    </lineage>
</organism>
<dbReference type="Proteomes" id="UP000005275">
    <property type="component" value="Chromosome"/>
</dbReference>
<name>W0E793_MARPU</name>
<evidence type="ECO:0000313" key="1">
    <source>
        <dbReference type="EMBL" id="AHF05383.1"/>
    </source>
</evidence>
<evidence type="ECO:0000313" key="2">
    <source>
        <dbReference type="Proteomes" id="UP000005275"/>
    </source>
</evidence>
<proteinExistence type="predicted"/>
<dbReference type="HOGENOM" id="CLU_3081596_0_0_6"/>
<sequence>MQRRRPRGDCPLCRLKLKAARWIMADVWRCWQERTRARVRTLMVTAFSPLRH</sequence>
<reference evidence="1 2" key="1">
    <citation type="submission" date="2013-12" db="EMBL/GenBank/DDBJ databases">
        <authorList>
            <consortium name="DOE Joint Genome Institute"/>
            <person name="Bryant D.A."/>
            <person name="Huntemann M."/>
            <person name="Han J."/>
            <person name="Chen A."/>
            <person name="Kyrpides N."/>
            <person name="Mavromatis K."/>
            <person name="Markowitz V."/>
            <person name="Palaniappan K."/>
            <person name="Ivanova N."/>
            <person name="Schaumberg A."/>
            <person name="Pati A."/>
            <person name="Liolios K."/>
            <person name="Nordberg H.P."/>
            <person name="Cantor M.N."/>
            <person name="Hua S.X."/>
            <person name="Woyke T."/>
        </authorList>
    </citation>
    <scope>NUCLEOTIDE SEQUENCE [LARGE SCALE GENOMIC DNA]</scope>
    <source>
        <strain evidence="1 2">984</strain>
    </source>
</reference>